<dbReference type="Proteomes" id="UP000078561">
    <property type="component" value="Unassembled WGS sequence"/>
</dbReference>
<reference evidence="3" key="1">
    <citation type="submission" date="2016-04" db="EMBL/GenBank/DDBJ databases">
        <authorList>
            <person name="Evans L.H."/>
            <person name="Alamgir A."/>
            <person name="Owens N."/>
            <person name="Weber N.D."/>
            <person name="Virtaneva K."/>
            <person name="Barbian K."/>
            <person name="Babar A."/>
            <person name="Rosenke K."/>
        </authorList>
    </citation>
    <scope>NUCLEOTIDE SEQUENCE [LARGE SCALE GENOMIC DNA]</scope>
    <source>
        <strain evidence="3">CBS 101.48</strain>
    </source>
</reference>
<feature type="region of interest" description="Disordered" evidence="1">
    <location>
        <begin position="144"/>
        <end position="192"/>
    </location>
</feature>
<organism evidence="3">
    <name type="scientific">Absidia glauca</name>
    <name type="common">Pin mould</name>
    <dbReference type="NCBI Taxonomy" id="4829"/>
    <lineage>
        <taxon>Eukaryota</taxon>
        <taxon>Fungi</taxon>
        <taxon>Fungi incertae sedis</taxon>
        <taxon>Mucoromycota</taxon>
        <taxon>Mucoromycotina</taxon>
        <taxon>Mucoromycetes</taxon>
        <taxon>Mucorales</taxon>
        <taxon>Cunninghamellaceae</taxon>
        <taxon>Absidia</taxon>
    </lineage>
</organism>
<dbReference type="InParanoid" id="A0A163LWT4"/>
<feature type="chain" id="PRO_5007844071" description="WAP domain-containing protein" evidence="2">
    <location>
        <begin position="21"/>
        <end position="209"/>
    </location>
</feature>
<feature type="compositionally biased region" description="Basic and acidic residues" evidence="1">
    <location>
        <begin position="144"/>
        <end position="160"/>
    </location>
</feature>
<accession>A0A163LWT4</accession>
<keyword evidence="4" id="KW-1185">Reference proteome</keyword>
<evidence type="ECO:0000256" key="1">
    <source>
        <dbReference type="SAM" id="MobiDB-lite"/>
    </source>
</evidence>
<evidence type="ECO:0000313" key="4">
    <source>
        <dbReference type="Proteomes" id="UP000078561"/>
    </source>
</evidence>
<dbReference type="AlphaFoldDB" id="A0A163LWT4"/>
<keyword evidence="2" id="KW-0732">Signal</keyword>
<protein>
    <recommendedName>
        <fullName evidence="5">WAP domain-containing protein</fullName>
    </recommendedName>
</protein>
<feature type="signal peptide" evidence="2">
    <location>
        <begin position="1"/>
        <end position="20"/>
    </location>
</feature>
<name>A0A163LWT4_ABSGL</name>
<evidence type="ECO:0000256" key="2">
    <source>
        <dbReference type="SAM" id="SignalP"/>
    </source>
</evidence>
<feature type="compositionally biased region" description="Basic and acidic residues" evidence="1">
    <location>
        <begin position="180"/>
        <end position="192"/>
    </location>
</feature>
<evidence type="ECO:0000313" key="3">
    <source>
        <dbReference type="EMBL" id="SAL97468.1"/>
    </source>
</evidence>
<gene>
    <name evidence="3" type="primary">ABSGL_02965.1 scaffold 4097</name>
</gene>
<proteinExistence type="predicted"/>
<evidence type="ECO:0008006" key="5">
    <source>
        <dbReference type="Google" id="ProtNLM"/>
    </source>
</evidence>
<dbReference type="EMBL" id="LT551811">
    <property type="protein sequence ID" value="SAL97468.1"/>
    <property type="molecule type" value="Genomic_DNA"/>
</dbReference>
<sequence>MLISVSTSILLSAAMTLTVASHHFEVGDSARSLGDRVFTIIAQQCTFVTTISDSSSTKVSAPTPSPEKTALHDAGHPFSTTETIPAPSDLADQIDYTPCLHLYEPCTPSRHHCCVGSCQAYTDFAAVGNFTHLKRPTEEIKAEKAERAEKRRLKMEEKKQKGGGKGTEMETLGRTQGTRKAGETRSKGKVSPREEINSIIVIGIIETAW</sequence>
<feature type="region of interest" description="Disordered" evidence="1">
    <location>
        <begin position="55"/>
        <end position="86"/>
    </location>
</feature>